<evidence type="ECO:0000256" key="3">
    <source>
        <dbReference type="ARBA" id="ARBA00022692"/>
    </source>
</evidence>
<evidence type="ECO:0000313" key="8">
    <source>
        <dbReference type="EMBL" id="MXR36649.1"/>
    </source>
</evidence>
<keyword evidence="2" id="KW-1003">Cell membrane</keyword>
<feature type="transmembrane region" description="Helical" evidence="6">
    <location>
        <begin position="59"/>
        <end position="75"/>
    </location>
</feature>
<dbReference type="InterPro" id="IPR037185">
    <property type="entry name" value="EmrE-like"/>
</dbReference>
<feature type="transmembrane region" description="Helical" evidence="6">
    <location>
        <begin position="115"/>
        <end position="137"/>
    </location>
</feature>
<dbReference type="Pfam" id="PF00892">
    <property type="entry name" value="EamA"/>
    <property type="match status" value="2"/>
</dbReference>
<reference evidence="8 9" key="1">
    <citation type="submission" date="2019-12" db="EMBL/GenBank/DDBJ databases">
        <title>Neisseriaceae gen. nov. sp. Genome sequencing and assembly.</title>
        <authorList>
            <person name="Liu Z."/>
            <person name="Li A."/>
        </authorList>
    </citation>
    <scope>NUCLEOTIDE SEQUENCE [LARGE SCALE GENOMIC DNA]</scope>
    <source>
        <strain evidence="8 9">B2N2-7</strain>
    </source>
</reference>
<keyword evidence="3 6" id="KW-0812">Transmembrane</keyword>
<feature type="transmembrane region" description="Helical" evidence="6">
    <location>
        <begin position="81"/>
        <end position="103"/>
    </location>
</feature>
<dbReference type="AlphaFoldDB" id="A0A845BKC3"/>
<dbReference type="InterPro" id="IPR051258">
    <property type="entry name" value="Diverse_Substrate_Transporter"/>
</dbReference>
<evidence type="ECO:0000256" key="2">
    <source>
        <dbReference type="ARBA" id="ARBA00022475"/>
    </source>
</evidence>
<evidence type="ECO:0000256" key="6">
    <source>
        <dbReference type="SAM" id="Phobius"/>
    </source>
</evidence>
<keyword evidence="4 6" id="KW-1133">Transmembrane helix</keyword>
<sequence>MAEILLLMLALVWGTSYGVTKQALLWFPLLGFLTLRFALTFLLLAPALWSALKNDRRDCLQAGLPLGVLLWAIFVCETKGVALTSAANAAFLISLCIVLTPWLEWAFTRRRPDAGMALAALVCCLGTFLLVGGGLGFGAGDAWMLAAAILRALMVCLSQRLLSGSRLSLLAVTGLQTGVPACLCALLWWCEGKPLPALPANPGFWLALAYLVLFCTLFAFFVQNWAVRRCSPSRVVVLTGSEPLFGALFASAVLGEILSLQGAMGGGLIFLATLWVSLTGKAKAKPVSRARPAVPEV</sequence>
<evidence type="ECO:0000256" key="1">
    <source>
        <dbReference type="ARBA" id="ARBA00004651"/>
    </source>
</evidence>
<feature type="domain" description="EamA" evidence="7">
    <location>
        <begin position="2"/>
        <end position="131"/>
    </location>
</feature>
<organism evidence="8 9">
    <name type="scientific">Craterilacuibacter sinensis</name>
    <dbReference type="NCBI Taxonomy" id="2686017"/>
    <lineage>
        <taxon>Bacteria</taxon>
        <taxon>Pseudomonadati</taxon>
        <taxon>Pseudomonadota</taxon>
        <taxon>Betaproteobacteria</taxon>
        <taxon>Neisseriales</taxon>
        <taxon>Neisseriaceae</taxon>
        <taxon>Craterilacuibacter</taxon>
    </lineage>
</organism>
<keyword evidence="9" id="KW-1185">Reference proteome</keyword>
<comment type="subcellular location">
    <subcellularLocation>
        <location evidence="1">Cell membrane</location>
        <topology evidence="1">Multi-pass membrane protein</topology>
    </subcellularLocation>
</comment>
<dbReference type="EMBL" id="WSSB01000005">
    <property type="protein sequence ID" value="MXR36649.1"/>
    <property type="molecule type" value="Genomic_DNA"/>
</dbReference>
<evidence type="ECO:0000256" key="5">
    <source>
        <dbReference type="ARBA" id="ARBA00023136"/>
    </source>
</evidence>
<dbReference type="GO" id="GO:0005886">
    <property type="term" value="C:plasma membrane"/>
    <property type="evidence" value="ECO:0007669"/>
    <property type="project" value="UniProtKB-SubCell"/>
</dbReference>
<comment type="caution">
    <text evidence="8">The sequence shown here is derived from an EMBL/GenBank/DDBJ whole genome shotgun (WGS) entry which is preliminary data.</text>
</comment>
<feature type="transmembrane region" description="Helical" evidence="6">
    <location>
        <begin position="260"/>
        <end position="278"/>
    </location>
</feature>
<evidence type="ECO:0000256" key="4">
    <source>
        <dbReference type="ARBA" id="ARBA00022989"/>
    </source>
</evidence>
<dbReference type="RefSeq" id="WP_160795779.1">
    <property type="nucleotide sequence ID" value="NZ_WSSB01000005.1"/>
</dbReference>
<feature type="transmembrane region" description="Helical" evidence="6">
    <location>
        <begin position="143"/>
        <end position="162"/>
    </location>
</feature>
<proteinExistence type="predicted"/>
<keyword evidence="5 6" id="KW-0472">Membrane</keyword>
<accession>A0A845BKC3</accession>
<feature type="transmembrane region" description="Helical" evidence="6">
    <location>
        <begin position="28"/>
        <end position="52"/>
    </location>
</feature>
<dbReference type="PANTHER" id="PTHR42920:SF5">
    <property type="entry name" value="EAMA DOMAIN-CONTAINING PROTEIN"/>
    <property type="match status" value="1"/>
</dbReference>
<feature type="transmembrane region" description="Helical" evidence="6">
    <location>
        <begin position="235"/>
        <end position="254"/>
    </location>
</feature>
<feature type="transmembrane region" description="Helical" evidence="6">
    <location>
        <begin position="169"/>
        <end position="189"/>
    </location>
</feature>
<evidence type="ECO:0000259" key="7">
    <source>
        <dbReference type="Pfam" id="PF00892"/>
    </source>
</evidence>
<name>A0A845BKC3_9NEIS</name>
<dbReference type="InterPro" id="IPR000620">
    <property type="entry name" value="EamA_dom"/>
</dbReference>
<dbReference type="Proteomes" id="UP000467214">
    <property type="component" value="Unassembled WGS sequence"/>
</dbReference>
<feature type="domain" description="EamA" evidence="7">
    <location>
        <begin position="140"/>
        <end position="277"/>
    </location>
</feature>
<dbReference type="PANTHER" id="PTHR42920">
    <property type="entry name" value="OS03G0707200 PROTEIN-RELATED"/>
    <property type="match status" value="1"/>
</dbReference>
<gene>
    <name evidence="8" type="ORF">GQF02_06670</name>
</gene>
<protein>
    <submittedName>
        <fullName evidence="8">EamA family transporter</fullName>
    </submittedName>
</protein>
<evidence type="ECO:0000313" key="9">
    <source>
        <dbReference type="Proteomes" id="UP000467214"/>
    </source>
</evidence>
<dbReference type="SUPFAM" id="SSF103481">
    <property type="entry name" value="Multidrug resistance efflux transporter EmrE"/>
    <property type="match status" value="2"/>
</dbReference>
<feature type="transmembrane region" description="Helical" evidence="6">
    <location>
        <begin position="204"/>
        <end position="223"/>
    </location>
</feature>